<sequence>MVLSAYDWIMDGRWVVVAGYDDAELLDIACVTTSLAMANVLGAVRTPYHTTVVRPGGHPIACATGLMLQSRQSLERLTGPLDTLIVSGGWGHARADLSALG</sequence>
<proteinExistence type="predicted"/>
<gene>
    <name evidence="1" type="ORF">SAMN05216276_10627</name>
</gene>
<evidence type="ECO:0008006" key="3">
    <source>
        <dbReference type="Google" id="ProtNLM"/>
    </source>
</evidence>
<evidence type="ECO:0000313" key="2">
    <source>
        <dbReference type="Proteomes" id="UP000198282"/>
    </source>
</evidence>
<reference evidence="1 2" key="1">
    <citation type="submission" date="2017-06" db="EMBL/GenBank/DDBJ databases">
        <authorList>
            <person name="Kim H.J."/>
            <person name="Triplett B.A."/>
        </authorList>
    </citation>
    <scope>NUCLEOTIDE SEQUENCE [LARGE SCALE GENOMIC DNA]</scope>
    <source>
        <strain evidence="1 2">CGMCC 4.2132</strain>
    </source>
</reference>
<dbReference type="Proteomes" id="UP000198282">
    <property type="component" value="Unassembled WGS sequence"/>
</dbReference>
<dbReference type="InterPro" id="IPR029062">
    <property type="entry name" value="Class_I_gatase-like"/>
</dbReference>
<keyword evidence="2" id="KW-1185">Reference proteome</keyword>
<dbReference type="SUPFAM" id="SSF52317">
    <property type="entry name" value="Class I glutamine amidotransferase-like"/>
    <property type="match status" value="1"/>
</dbReference>
<dbReference type="EMBL" id="FZOD01000062">
    <property type="protein sequence ID" value="SNT55583.1"/>
    <property type="molecule type" value="Genomic_DNA"/>
</dbReference>
<dbReference type="Gene3D" id="3.40.50.880">
    <property type="match status" value="1"/>
</dbReference>
<accession>A0A239NMA3</accession>
<dbReference type="AlphaFoldDB" id="A0A239NMA3"/>
<name>A0A239NMA3_9ACTN</name>
<evidence type="ECO:0000313" key="1">
    <source>
        <dbReference type="EMBL" id="SNT55583.1"/>
    </source>
</evidence>
<protein>
    <recommendedName>
        <fullName evidence="3">DJ-1/PfpI family protein</fullName>
    </recommendedName>
</protein>
<organism evidence="1 2">
    <name type="scientific">Streptosporangium subroseum</name>
    <dbReference type="NCBI Taxonomy" id="106412"/>
    <lineage>
        <taxon>Bacteria</taxon>
        <taxon>Bacillati</taxon>
        <taxon>Actinomycetota</taxon>
        <taxon>Actinomycetes</taxon>
        <taxon>Streptosporangiales</taxon>
        <taxon>Streptosporangiaceae</taxon>
        <taxon>Streptosporangium</taxon>
    </lineage>
</organism>